<dbReference type="PROSITE" id="PS00036">
    <property type="entry name" value="BZIP_BASIC"/>
    <property type="match status" value="1"/>
</dbReference>
<gene>
    <name evidence="9" type="ORF">DERP_006698</name>
</gene>
<sequence>MKPMIGMACWPTPTQAKSLPVDPHDTVLDSFAEQQPTITPLPKQALDIDNEWCLDHKSINTDAGICLDDIPFDFDLINCTDSQLEQVIFQQCPIISSSTDHNNNDNDDFCHGFGNLSFDGIESLLKKEDFEFLNIKPSQDLCSPDIGPFSPSSLPATFDDDEFEDDDQSKQQSPIIIQSPTTISSIEEFQGQINSSPNPLPHSLDVANYEEVCTSIAFQNGNQQQSSTIISLVDEKTDPEQTHLDFLNQCCEQQQTQLDDDDHLSLASSYMTMTTTVSSPYKRKSTVDEDGDHKPVTMTRKRRRTTKRILDDRIKYQNKVAAMRYRQKKREEKCQIDDLFAIEQRRHDRLSNRVEELTVQINVLKELLAKYLSPKLLNSQMQILA</sequence>
<evidence type="ECO:0000256" key="5">
    <source>
        <dbReference type="ARBA" id="ARBA00023163"/>
    </source>
</evidence>
<evidence type="ECO:0000256" key="3">
    <source>
        <dbReference type="ARBA" id="ARBA00023015"/>
    </source>
</evidence>
<evidence type="ECO:0000256" key="2">
    <source>
        <dbReference type="ARBA" id="ARBA00007163"/>
    </source>
</evidence>
<feature type="region of interest" description="Disordered" evidence="7">
    <location>
        <begin position="153"/>
        <end position="175"/>
    </location>
</feature>
<feature type="compositionally biased region" description="Acidic residues" evidence="7">
    <location>
        <begin position="158"/>
        <end position="167"/>
    </location>
</feature>
<name>A0ABQ8IQX7_DERPT</name>
<dbReference type="InterPro" id="IPR046347">
    <property type="entry name" value="bZIP_sf"/>
</dbReference>
<dbReference type="InterPro" id="IPR004827">
    <property type="entry name" value="bZIP"/>
</dbReference>
<dbReference type="PANTHER" id="PTHR13044:SF14">
    <property type="entry name" value="CRYPTOCEPHAL, ISOFORM A"/>
    <property type="match status" value="1"/>
</dbReference>
<evidence type="ECO:0000259" key="8">
    <source>
        <dbReference type="PROSITE" id="PS00036"/>
    </source>
</evidence>
<organism evidence="9 10">
    <name type="scientific">Dermatophagoides pteronyssinus</name>
    <name type="common">European house dust mite</name>
    <dbReference type="NCBI Taxonomy" id="6956"/>
    <lineage>
        <taxon>Eukaryota</taxon>
        <taxon>Metazoa</taxon>
        <taxon>Ecdysozoa</taxon>
        <taxon>Arthropoda</taxon>
        <taxon>Chelicerata</taxon>
        <taxon>Arachnida</taxon>
        <taxon>Acari</taxon>
        <taxon>Acariformes</taxon>
        <taxon>Sarcoptiformes</taxon>
        <taxon>Astigmata</taxon>
        <taxon>Psoroptidia</taxon>
        <taxon>Analgoidea</taxon>
        <taxon>Pyroglyphidae</taxon>
        <taxon>Dermatophagoidinae</taxon>
        <taxon>Dermatophagoides</taxon>
    </lineage>
</organism>
<keyword evidence="3" id="KW-0805">Transcription regulation</keyword>
<dbReference type="Gene3D" id="1.20.5.170">
    <property type="match status" value="1"/>
</dbReference>
<keyword evidence="5" id="KW-0804">Transcription</keyword>
<evidence type="ECO:0000313" key="9">
    <source>
        <dbReference type="EMBL" id="KAH9412731.1"/>
    </source>
</evidence>
<dbReference type="CDD" id="cd14692">
    <property type="entry name" value="bZIP_ATF4"/>
    <property type="match status" value="1"/>
</dbReference>
<accession>A0ABQ8IQX7</accession>
<proteinExistence type="inferred from homology"/>
<keyword evidence="6" id="KW-0539">Nucleus</keyword>
<comment type="caution">
    <text evidence="9">The sequence shown here is derived from an EMBL/GenBank/DDBJ whole genome shotgun (WGS) entry which is preliminary data.</text>
</comment>
<keyword evidence="10" id="KW-1185">Reference proteome</keyword>
<evidence type="ECO:0000256" key="7">
    <source>
        <dbReference type="SAM" id="MobiDB-lite"/>
    </source>
</evidence>
<dbReference type="Proteomes" id="UP000887458">
    <property type="component" value="Unassembled WGS sequence"/>
</dbReference>
<keyword evidence="4" id="KW-0238">DNA-binding</keyword>
<evidence type="ECO:0000256" key="6">
    <source>
        <dbReference type="ARBA" id="ARBA00023242"/>
    </source>
</evidence>
<protein>
    <recommendedName>
        <fullName evidence="8">BZIP domain-containing protein</fullName>
    </recommendedName>
</protein>
<feature type="region of interest" description="Disordered" evidence="7">
    <location>
        <begin position="281"/>
        <end position="303"/>
    </location>
</feature>
<reference evidence="9 10" key="2">
    <citation type="journal article" date="2022" name="Mol. Biol. Evol.">
        <title>Comparative Genomics Reveals Insights into the Divergent Evolution of Astigmatic Mites and Household Pest Adaptations.</title>
        <authorList>
            <person name="Xiong Q."/>
            <person name="Wan A.T."/>
            <person name="Liu X."/>
            <person name="Fung C.S."/>
            <person name="Xiao X."/>
            <person name="Malainual N."/>
            <person name="Hou J."/>
            <person name="Wang L."/>
            <person name="Wang M."/>
            <person name="Yang K.Y."/>
            <person name="Cui Y."/>
            <person name="Leung E.L."/>
            <person name="Nong W."/>
            <person name="Shin S.K."/>
            <person name="Au S.W."/>
            <person name="Jeong K.Y."/>
            <person name="Chew F.T."/>
            <person name="Hui J.H."/>
            <person name="Leung T.F."/>
            <person name="Tungtrongchitr A."/>
            <person name="Zhong N."/>
            <person name="Liu Z."/>
            <person name="Tsui S.K."/>
        </authorList>
    </citation>
    <scope>NUCLEOTIDE SEQUENCE [LARGE SCALE GENOMIC DNA]</scope>
    <source>
        <strain evidence="9">Derp</strain>
    </source>
</reference>
<evidence type="ECO:0000256" key="4">
    <source>
        <dbReference type="ARBA" id="ARBA00023125"/>
    </source>
</evidence>
<dbReference type="EMBL" id="NJHN03000129">
    <property type="protein sequence ID" value="KAH9412731.1"/>
    <property type="molecule type" value="Genomic_DNA"/>
</dbReference>
<feature type="compositionally biased region" description="Basic and acidic residues" evidence="7">
    <location>
        <begin position="285"/>
        <end position="295"/>
    </location>
</feature>
<reference evidence="9 10" key="1">
    <citation type="journal article" date="2018" name="J. Allergy Clin. Immunol.">
        <title>High-quality assembly of Dermatophagoides pteronyssinus genome and transcriptome reveals a wide range of novel allergens.</title>
        <authorList>
            <person name="Liu X.Y."/>
            <person name="Yang K.Y."/>
            <person name="Wang M.Q."/>
            <person name="Kwok J.S."/>
            <person name="Zeng X."/>
            <person name="Yang Z."/>
            <person name="Xiao X.J."/>
            <person name="Lau C.P."/>
            <person name="Li Y."/>
            <person name="Huang Z.M."/>
            <person name="Ba J.G."/>
            <person name="Yim A.K."/>
            <person name="Ouyang C.Y."/>
            <person name="Ngai S.M."/>
            <person name="Chan T.F."/>
            <person name="Leung E.L."/>
            <person name="Liu L."/>
            <person name="Liu Z.G."/>
            <person name="Tsui S.K."/>
        </authorList>
    </citation>
    <scope>NUCLEOTIDE SEQUENCE [LARGE SCALE GENOMIC DNA]</scope>
    <source>
        <strain evidence="9">Derp</strain>
    </source>
</reference>
<dbReference type="SUPFAM" id="SSF57959">
    <property type="entry name" value="Leucine zipper domain"/>
    <property type="match status" value="1"/>
</dbReference>
<evidence type="ECO:0000256" key="1">
    <source>
        <dbReference type="ARBA" id="ARBA00004123"/>
    </source>
</evidence>
<dbReference type="PANTHER" id="PTHR13044">
    <property type="entry name" value="ACTIVATING TRANSCRIPTION FACTOR ATF 4/5"/>
    <property type="match status" value="1"/>
</dbReference>
<comment type="subcellular location">
    <subcellularLocation>
        <location evidence="1">Nucleus</location>
    </subcellularLocation>
</comment>
<evidence type="ECO:0000313" key="10">
    <source>
        <dbReference type="Proteomes" id="UP000887458"/>
    </source>
</evidence>
<feature type="domain" description="BZIP" evidence="8">
    <location>
        <begin position="313"/>
        <end position="328"/>
    </location>
</feature>
<comment type="similarity">
    <text evidence="2">Belongs to the bZIP family.</text>
</comment>